<comment type="caution">
    <text evidence="6">The sequence shown here is derived from an EMBL/GenBank/DDBJ whole genome shotgun (WGS) entry which is preliminary data.</text>
</comment>
<feature type="chain" id="PRO_5039762690" description="Carboxylic ester hydrolase" evidence="3">
    <location>
        <begin position="25"/>
        <end position="558"/>
    </location>
</feature>
<evidence type="ECO:0000313" key="6">
    <source>
        <dbReference type="EMBL" id="MBM9468996.1"/>
    </source>
</evidence>
<evidence type="ECO:0000313" key="7">
    <source>
        <dbReference type="Proteomes" id="UP000663792"/>
    </source>
</evidence>
<feature type="compositionally biased region" description="Low complexity" evidence="4">
    <location>
        <begin position="32"/>
        <end position="50"/>
    </location>
</feature>
<feature type="domain" description="Carboxylesterase type B" evidence="5">
    <location>
        <begin position="59"/>
        <end position="551"/>
    </location>
</feature>
<accession>A0A938YGB6</accession>
<evidence type="ECO:0000259" key="5">
    <source>
        <dbReference type="Pfam" id="PF00135"/>
    </source>
</evidence>
<feature type="signal peptide" evidence="3">
    <location>
        <begin position="1"/>
        <end position="24"/>
    </location>
</feature>
<gene>
    <name evidence="6" type="ORF">JL106_17055</name>
</gene>
<dbReference type="GO" id="GO:0016787">
    <property type="term" value="F:hydrolase activity"/>
    <property type="evidence" value="ECO:0007669"/>
    <property type="project" value="UniProtKB-KW"/>
</dbReference>
<dbReference type="InterPro" id="IPR050309">
    <property type="entry name" value="Type-B_Carboxylest/Lipase"/>
</dbReference>
<protein>
    <recommendedName>
        <fullName evidence="3">Carboxylic ester hydrolase</fullName>
        <ecNumber evidence="3">3.1.1.-</ecNumber>
    </recommendedName>
</protein>
<dbReference type="InterPro" id="IPR002018">
    <property type="entry name" value="CarbesteraseB"/>
</dbReference>
<proteinExistence type="inferred from homology"/>
<dbReference type="Gene3D" id="3.40.50.1820">
    <property type="entry name" value="alpha/beta hydrolase"/>
    <property type="match status" value="1"/>
</dbReference>
<dbReference type="AlphaFoldDB" id="A0A938YGB6"/>
<dbReference type="RefSeq" id="WP_205261963.1">
    <property type="nucleotide sequence ID" value="NZ_JAERWK010000023.1"/>
</dbReference>
<dbReference type="Proteomes" id="UP000663792">
    <property type="component" value="Unassembled WGS sequence"/>
</dbReference>
<feature type="compositionally biased region" description="Low complexity" evidence="4">
    <location>
        <begin position="62"/>
        <end position="72"/>
    </location>
</feature>
<dbReference type="EMBL" id="JAERWK010000023">
    <property type="protein sequence ID" value="MBM9468996.1"/>
    <property type="molecule type" value="Genomic_DNA"/>
</dbReference>
<keyword evidence="7" id="KW-1185">Reference proteome</keyword>
<sequence>MRISPARRTAPLLTLLALTLLVLAGCTGGSEPGPTSAPTSPSFSPVTSSTVAAPDGPPTAVTSSGTLTGTTTPLTRQFLGVRYAQPPVGERRWTLPEVLPPTSEPVDATASGAACAPDAPTGLPPGSTVEDCLFLNVTTPLSADPATPVPVMVWWHGGGFTDGSGAEYDAQRLASRGDVIVVTVNYRLGIFGYLGLPGLPGSGNFGLADQIAATRWVKDNAAAFGGDPDDLTVFGESAGGMSACAFLTSPAATGLVAKVAVSSGSCALSWPAGTLYPGLPASRPYVDLSTSQALGTGAAATLGCADPDPIACLRALPAETLAASTDQLSNSVAFGTDLLPLDPAVAVAQGEVAEVPVLSGGTQDEARSFVAAALTADPASVTEQTYPSLLRAAFGESAATVQEQYPLSAFDSPGLAWAAVISDSAWACPTLHADQQLAGATTVYGFEFADPQAPNVNGLDVPSVPLGATHATELPFLFDLGGTSALRTPEQQQLSDAMIDAWSAFARIGVPVADGLPDWPAMTASSTHVMRLVQGGSSMVDAAAEHRCDFWAGITPAA</sequence>
<dbReference type="EC" id="3.1.1.-" evidence="3"/>
<dbReference type="SUPFAM" id="SSF53474">
    <property type="entry name" value="alpha/beta-Hydrolases"/>
    <property type="match status" value="1"/>
</dbReference>
<keyword evidence="2 3" id="KW-0378">Hydrolase</keyword>
<dbReference type="InterPro" id="IPR029058">
    <property type="entry name" value="AB_hydrolase_fold"/>
</dbReference>
<reference evidence="6" key="1">
    <citation type="submission" date="2021-01" db="EMBL/GenBank/DDBJ databases">
        <title>YIM 132084 draft genome.</title>
        <authorList>
            <person name="An D."/>
        </authorList>
    </citation>
    <scope>NUCLEOTIDE SEQUENCE</scope>
    <source>
        <strain evidence="6">YIM 132084</strain>
    </source>
</reference>
<dbReference type="PROSITE" id="PS00122">
    <property type="entry name" value="CARBOXYLESTERASE_B_1"/>
    <property type="match status" value="1"/>
</dbReference>
<keyword evidence="3" id="KW-0732">Signal</keyword>
<feature type="region of interest" description="Disordered" evidence="4">
    <location>
        <begin position="30"/>
        <end position="72"/>
    </location>
</feature>
<dbReference type="InterPro" id="IPR019826">
    <property type="entry name" value="Carboxylesterase_B_AS"/>
</dbReference>
<dbReference type="PANTHER" id="PTHR11559">
    <property type="entry name" value="CARBOXYLESTERASE"/>
    <property type="match status" value="1"/>
</dbReference>
<evidence type="ECO:0000256" key="3">
    <source>
        <dbReference type="RuleBase" id="RU361235"/>
    </source>
</evidence>
<organism evidence="6 7">
    <name type="scientific">Nakamurella leprariae</name>
    <dbReference type="NCBI Taxonomy" id="2803911"/>
    <lineage>
        <taxon>Bacteria</taxon>
        <taxon>Bacillati</taxon>
        <taxon>Actinomycetota</taxon>
        <taxon>Actinomycetes</taxon>
        <taxon>Nakamurellales</taxon>
        <taxon>Nakamurellaceae</taxon>
        <taxon>Nakamurella</taxon>
    </lineage>
</organism>
<comment type="similarity">
    <text evidence="1 3">Belongs to the type-B carboxylesterase/lipase family.</text>
</comment>
<evidence type="ECO:0000256" key="2">
    <source>
        <dbReference type="ARBA" id="ARBA00022801"/>
    </source>
</evidence>
<name>A0A938YGB6_9ACTN</name>
<evidence type="ECO:0000256" key="4">
    <source>
        <dbReference type="SAM" id="MobiDB-lite"/>
    </source>
</evidence>
<dbReference type="Pfam" id="PF00135">
    <property type="entry name" value="COesterase"/>
    <property type="match status" value="1"/>
</dbReference>
<evidence type="ECO:0000256" key="1">
    <source>
        <dbReference type="ARBA" id="ARBA00005964"/>
    </source>
</evidence>
<dbReference type="PROSITE" id="PS51257">
    <property type="entry name" value="PROKAR_LIPOPROTEIN"/>
    <property type="match status" value="1"/>
</dbReference>